<keyword evidence="3" id="KW-1185">Reference proteome</keyword>
<accession>A0A398B854</accession>
<dbReference type="InterPro" id="IPR010572">
    <property type="entry name" value="Tail_dom"/>
</dbReference>
<dbReference type="RefSeq" id="WP_119112534.1">
    <property type="nucleotide sequence ID" value="NZ_CBCSEO010000002.1"/>
</dbReference>
<dbReference type="NCBIfam" id="TIGR01665">
    <property type="entry name" value="put_anti_recept"/>
    <property type="match status" value="1"/>
</dbReference>
<dbReference type="Pfam" id="PF06605">
    <property type="entry name" value="Prophage_tail"/>
    <property type="match status" value="1"/>
</dbReference>
<dbReference type="Proteomes" id="UP000265816">
    <property type="component" value="Unassembled WGS sequence"/>
</dbReference>
<dbReference type="AlphaFoldDB" id="A0A398B854"/>
<evidence type="ECO:0000259" key="1">
    <source>
        <dbReference type="Pfam" id="PF06605"/>
    </source>
</evidence>
<dbReference type="OrthoDB" id="1696092at2"/>
<protein>
    <recommendedName>
        <fullName evidence="1">Tail spike domain-containing protein</fullName>
    </recommendedName>
</protein>
<proteinExistence type="predicted"/>
<dbReference type="InterPro" id="IPR007119">
    <property type="entry name" value="Phage_tail_spike_N"/>
</dbReference>
<gene>
    <name evidence="2" type="ORF">D1970_08995</name>
</gene>
<reference evidence="2 3" key="1">
    <citation type="submission" date="2018-08" db="EMBL/GenBank/DDBJ databases">
        <title>Bacillus jemisoniae sp. nov., Bacillus chryseoplanitiae sp. nov., Bacillus resnikiae sp. nov., and Bacillus frankliniae sp. nov., isolated from Viking spacecraft and associated surfaces.</title>
        <authorList>
            <person name="Seuylemezian A."/>
            <person name="Vaishampayan P."/>
        </authorList>
    </citation>
    <scope>NUCLEOTIDE SEQUENCE [LARGE SCALE GENOMIC DNA]</scope>
    <source>
        <strain evidence="2 3">JJ-247</strain>
    </source>
</reference>
<dbReference type="EMBL" id="QWVT01000015">
    <property type="protein sequence ID" value="RID85681.1"/>
    <property type="molecule type" value="Genomic_DNA"/>
</dbReference>
<feature type="domain" description="Tail spike" evidence="1">
    <location>
        <begin position="102"/>
        <end position="346"/>
    </location>
</feature>
<name>A0A398B854_9BACI</name>
<sequence>MIKILNQQRQLVAILENAFKIGYEKGFNDIWTCKFSLPLNDPKNAECKPLYYVELWDHDEYIGLFRISPANTIKSESTNEITYECEHVLASLLDDVLFLYHQKDNWTTTQNLNYILSSQTEQRWKLGTVEITRYFSYKWENENLLSALFSVPKPFDQQYQWTWDTQSYPWTLNLVKPETKVTCEARYGKNQRGIEKDEDPTVVFNRIYALGYGEGINQLNIKKVNGGIPYVQDTDSIAKYGVRAYIFVDRRFENADTLKANVEGLLAKWKTPKVTYKGSAADIALITGEDSDKLKMGRIIRWVDDEIGTFEARIVKESKGDIKGNPGDVQLEIANKTEDLGTTTADLERRQQINELYAQGATNIDSYTFNDNVDSSYPAIIEFPFPDDMLNVNESILRIKTSKFRSYSRAVKAGGKAISQSTTSAGGGVVKSSTTAAGGETTFTSGFANPGFFLYTSIHLPNQTYDPHIHAVEVTDQLNHAHPVTTKAHSHPFQIQLDEHTHGMEISIPDHVHPIDYGIWEYDQLPSKLAVKVDGNLVSFDSLEGEINIIPFLRKDSEGRVTRDYHTIEVKPDDLARVSLIVRNRFFIQSRSGGNF</sequence>
<evidence type="ECO:0000313" key="2">
    <source>
        <dbReference type="EMBL" id="RID85681.1"/>
    </source>
</evidence>
<organism evidence="2 3">
    <name type="scientific">Mesobacillus zeae</name>
    <dbReference type="NCBI Taxonomy" id="1917180"/>
    <lineage>
        <taxon>Bacteria</taxon>
        <taxon>Bacillati</taxon>
        <taxon>Bacillota</taxon>
        <taxon>Bacilli</taxon>
        <taxon>Bacillales</taxon>
        <taxon>Bacillaceae</taxon>
        <taxon>Mesobacillus</taxon>
    </lineage>
</organism>
<evidence type="ECO:0000313" key="3">
    <source>
        <dbReference type="Proteomes" id="UP000265816"/>
    </source>
</evidence>
<comment type="caution">
    <text evidence="2">The sequence shown here is derived from an EMBL/GenBank/DDBJ whole genome shotgun (WGS) entry which is preliminary data.</text>
</comment>